<dbReference type="AlphaFoldDB" id="C0ZLJ7"/>
<reference evidence="2" key="1">
    <citation type="submission" date="2005-03" db="EMBL/GenBank/DDBJ databases">
        <title>Comparison of the complete genome sequences of Rhodococcus erythropolis PR4 and Rhodococcus opacus B4.</title>
        <authorList>
            <person name="Takarada H."/>
            <person name="Sekine M."/>
            <person name="Hosoyama A."/>
            <person name="Yamada R."/>
            <person name="Fujisawa T."/>
            <person name="Omata S."/>
            <person name="Shimizu A."/>
            <person name="Tsukatani N."/>
            <person name="Tanikawa S."/>
            <person name="Fujita N."/>
            <person name="Harayama S."/>
        </authorList>
    </citation>
    <scope>NUCLEOTIDE SEQUENCE [LARGE SCALE GENOMIC DNA]</scope>
    <source>
        <strain evidence="2">PR4 / NBRC 100887</strain>
    </source>
</reference>
<dbReference type="EMBL" id="AP008957">
    <property type="protein sequence ID" value="BAH30765.1"/>
    <property type="molecule type" value="Genomic_DNA"/>
</dbReference>
<dbReference type="Proteomes" id="UP000002204">
    <property type="component" value="Chromosome"/>
</dbReference>
<sequence length="283" mass="28833">MVTECHHRCGVRPVITCASGWAKAALHQEDLRGHEITGESSNMFRDSVLAGPVLRRGVTALAVAAAATMFVGTAATAEPAAVVGEVSADSIAAARAQAIGTTVTVVGTATTPSGVFESSFYDKGFGLQSGNSGIYISDPNNSGIALGDQVQVTGVLADQEGLLVVRPTAVEVIGTTTQISPARLPLNAIGEGSEGRLVTVSGIVSGPVVDDLPYGHKILVSGVDGNTVIFVNTQTGIDVDAIAVGRPITVTGFSGQYASTYEVLPRSEADVQQGFTGSLSFGS</sequence>
<evidence type="ECO:0000313" key="2">
    <source>
        <dbReference type="Proteomes" id="UP000002204"/>
    </source>
</evidence>
<dbReference type="KEGG" id="rer:RER_00570"/>
<dbReference type="HOGENOM" id="CLU_085712_0_0_11"/>
<name>C0ZLJ7_RHOE4</name>
<protein>
    <submittedName>
        <fullName evidence="1">Uncharacterized protein</fullName>
    </submittedName>
</protein>
<accession>C0ZLJ7</accession>
<proteinExistence type="predicted"/>
<organism evidence="1 2">
    <name type="scientific">Rhodococcus erythropolis (strain PR4 / NBRC 100887)</name>
    <dbReference type="NCBI Taxonomy" id="234621"/>
    <lineage>
        <taxon>Bacteria</taxon>
        <taxon>Bacillati</taxon>
        <taxon>Actinomycetota</taxon>
        <taxon>Actinomycetes</taxon>
        <taxon>Mycobacteriales</taxon>
        <taxon>Nocardiaceae</taxon>
        <taxon>Rhodococcus</taxon>
        <taxon>Rhodococcus erythropolis group</taxon>
    </lineage>
</organism>
<reference evidence="1 2" key="2">
    <citation type="journal article" date="2006" name="Environ. Microbiol.">
        <title>Sequence analysis of three plasmids harboured in Rhodococcus erythropolis strain PR4.</title>
        <authorList>
            <person name="Sekine M."/>
            <person name="Tanikawa S."/>
            <person name="Omata S."/>
            <person name="Saito M."/>
            <person name="Fujisawa T."/>
            <person name="Tsukatani N."/>
            <person name="Tajima T."/>
            <person name="Sekigawa T."/>
            <person name="Kosugi H."/>
            <person name="Matsuo Y."/>
            <person name="Nishiko R."/>
            <person name="Imamura K."/>
            <person name="Ito M."/>
            <person name="Narita H."/>
            <person name="Tago S."/>
            <person name="Fujita N."/>
            <person name="Harayama S."/>
        </authorList>
    </citation>
    <scope>NUCLEOTIDE SEQUENCE [LARGE SCALE GENOMIC DNA]</scope>
    <source>
        <strain evidence="2">PR4 / NBRC 100887</strain>
    </source>
</reference>
<dbReference type="eggNOG" id="COG2374">
    <property type="taxonomic scope" value="Bacteria"/>
</dbReference>
<gene>
    <name evidence="1" type="ordered locus">RER_00570</name>
</gene>
<evidence type="ECO:0000313" key="1">
    <source>
        <dbReference type="EMBL" id="BAH30765.1"/>
    </source>
</evidence>